<dbReference type="Proteomes" id="UP000003160">
    <property type="component" value="Unassembled WGS sequence"/>
</dbReference>
<proteinExistence type="predicted"/>
<gene>
    <name evidence="1" type="ORF">HMPREF0645_1031</name>
</gene>
<dbReference type="AlphaFoldDB" id="D1PVP6"/>
<name>D1PVP6_9BACT</name>
<keyword evidence="2" id="KW-1185">Reference proteome</keyword>
<accession>D1PVP6</accession>
<protein>
    <submittedName>
        <fullName evidence="1">Uncharacterized protein</fullName>
    </submittedName>
</protein>
<dbReference type="EMBL" id="ACKS01000039">
    <property type="protein sequence ID" value="EFA44616.1"/>
    <property type="molecule type" value="Genomic_DNA"/>
</dbReference>
<comment type="caution">
    <text evidence="1">The sequence shown here is derived from an EMBL/GenBank/DDBJ whole genome shotgun (WGS) entry which is preliminary data.</text>
</comment>
<sequence length="47" mass="5321">MINLRHLVGFIPDKYAIKDIFESCILFIDFQMAQGKSGKHKIIGVGK</sequence>
<organism evidence="1 2">
    <name type="scientific">Hallella bergensis DSM 17361</name>
    <dbReference type="NCBI Taxonomy" id="585502"/>
    <lineage>
        <taxon>Bacteria</taxon>
        <taxon>Pseudomonadati</taxon>
        <taxon>Bacteroidota</taxon>
        <taxon>Bacteroidia</taxon>
        <taxon>Bacteroidales</taxon>
        <taxon>Prevotellaceae</taxon>
        <taxon>Hallella</taxon>
    </lineage>
</organism>
<evidence type="ECO:0000313" key="2">
    <source>
        <dbReference type="Proteomes" id="UP000003160"/>
    </source>
</evidence>
<dbReference type="HOGENOM" id="CLU_3171531_0_0_10"/>
<reference evidence="1 2" key="1">
    <citation type="submission" date="2009-10" db="EMBL/GenBank/DDBJ databases">
        <authorList>
            <person name="Qin X."/>
            <person name="Bachman B."/>
            <person name="Battles P."/>
            <person name="Bell A."/>
            <person name="Bess C."/>
            <person name="Bickham C."/>
            <person name="Chaboub L."/>
            <person name="Chen D."/>
            <person name="Coyle M."/>
            <person name="Deiros D.R."/>
            <person name="Dinh H."/>
            <person name="Forbes L."/>
            <person name="Fowler G."/>
            <person name="Francisco L."/>
            <person name="Fu Q."/>
            <person name="Gubbala S."/>
            <person name="Hale W."/>
            <person name="Han Y."/>
            <person name="Hemphill L."/>
            <person name="Highlander S.K."/>
            <person name="Hirani K."/>
            <person name="Hogues M."/>
            <person name="Jackson L."/>
            <person name="Jakkamsetti A."/>
            <person name="Javaid M."/>
            <person name="Jiang H."/>
            <person name="Korchina V."/>
            <person name="Kovar C."/>
            <person name="Lara F."/>
            <person name="Lee S."/>
            <person name="Mata R."/>
            <person name="Mathew T."/>
            <person name="Moen C."/>
            <person name="Morales K."/>
            <person name="Munidasa M."/>
            <person name="Nazareth L."/>
            <person name="Ngo R."/>
            <person name="Nguyen L."/>
            <person name="Okwuonu G."/>
            <person name="Ongeri F."/>
            <person name="Patil S."/>
            <person name="Petrosino J."/>
            <person name="Pham C."/>
            <person name="Pham P."/>
            <person name="Pu L.-L."/>
            <person name="Puazo M."/>
            <person name="Raj R."/>
            <person name="Reid J."/>
            <person name="Rouhana J."/>
            <person name="Saada N."/>
            <person name="Shang Y."/>
            <person name="Simmons D."/>
            <person name="Thornton R."/>
            <person name="Warren J."/>
            <person name="Weissenberger G."/>
            <person name="Zhang J."/>
            <person name="Zhang L."/>
            <person name="Zhou C."/>
            <person name="Zhu D."/>
            <person name="Muzny D."/>
            <person name="Worley K."/>
            <person name="Gibbs R."/>
        </authorList>
    </citation>
    <scope>NUCLEOTIDE SEQUENCE [LARGE SCALE GENOMIC DNA]</scope>
    <source>
        <strain evidence="1 2">DSM 17361</strain>
    </source>
</reference>
<evidence type="ECO:0000313" key="1">
    <source>
        <dbReference type="EMBL" id="EFA44616.1"/>
    </source>
</evidence>